<evidence type="ECO:0000256" key="4">
    <source>
        <dbReference type="SAM" id="Coils"/>
    </source>
</evidence>
<dbReference type="InterPro" id="IPR047057">
    <property type="entry name" value="MerR_fam"/>
</dbReference>
<feature type="coiled-coil region" evidence="4">
    <location>
        <begin position="150"/>
        <end position="177"/>
    </location>
</feature>
<gene>
    <name evidence="6" type="ORF">AFIC_000481</name>
</gene>
<dbReference type="InterPro" id="IPR000551">
    <property type="entry name" value="MerR-type_HTH_dom"/>
</dbReference>
<dbReference type="PRINTS" id="PR00040">
    <property type="entry name" value="HTHMERR"/>
</dbReference>
<dbReference type="InterPro" id="IPR009061">
    <property type="entry name" value="DNA-bd_dom_put_sf"/>
</dbReference>
<evidence type="ECO:0000313" key="6">
    <source>
        <dbReference type="EMBL" id="WEF52023.1"/>
    </source>
</evidence>
<dbReference type="SMART" id="SM00422">
    <property type="entry name" value="HTH_MERR"/>
    <property type="match status" value="1"/>
</dbReference>
<protein>
    <submittedName>
        <fullName evidence="6">Helix-turn-helix domain-containing protein</fullName>
    </submittedName>
</protein>
<dbReference type="EMBL" id="CP113162">
    <property type="protein sequence ID" value="WEF52023.1"/>
    <property type="molecule type" value="Genomic_DNA"/>
</dbReference>
<dbReference type="CDD" id="cd04785">
    <property type="entry name" value="HTH_CadR-PbrR-like"/>
    <property type="match status" value="1"/>
</dbReference>
<dbReference type="Pfam" id="PF00376">
    <property type="entry name" value="MerR"/>
    <property type="match status" value="1"/>
</dbReference>
<dbReference type="Pfam" id="PF09278">
    <property type="entry name" value="MerR-DNA-bind"/>
    <property type="match status" value="1"/>
</dbReference>
<dbReference type="PANTHER" id="PTHR30204:SF94">
    <property type="entry name" value="HEAVY METAL-DEPENDENT TRANSCRIPTIONAL REGULATOR HI_0293-RELATED"/>
    <property type="match status" value="1"/>
</dbReference>
<evidence type="ECO:0000259" key="5">
    <source>
        <dbReference type="PROSITE" id="PS50937"/>
    </source>
</evidence>
<dbReference type="Gene3D" id="1.10.1660.10">
    <property type="match status" value="1"/>
</dbReference>
<accession>A0ABY8BPY7</accession>
<dbReference type="SUPFAM" id="SSF46955">
    <property type="entry name" value="Putative DNA-binding domain"/>
    <property type="match status" value="1"/>
</dbReference>
<dbReference type="InterPro" id="IPR015358">
    <property type="entry name" value="Tscrpt_reg_MerR_DNA-bd"/>
</dbReference>
<sequence length="201" mass="22554">MTSISLTPGSRFIAFSIFVAQAPQSMPSIRSFNAVAAAMGSPRQVRHDYPYGPCSNYRVKAMTSDFLAIGELGRRTDTKVETIRYYERIGLLAAPGRTAGNYRAYGAEHLNRLSFIRRSRDLGFSLDQVRALLDLADQRDRSCDAVDAIAKQHRAEVDRKIADLRALRRELDSMIDQCRCGTVADCRIIEALSPQAQRRPR</sequence>
<keyword evidence="2" id="KW-0238">DNA-binding</keyword>
<name>A0ABY8BPY7_AFICR</name>
<keyword evidence="3" id="KW-0804">Transcription</keyword>
<proteinExistence type="predicted"/>
<reference evidence="6 7" key="1">
    <citation type="submission" date="2022-11" db="EMBL/GenBank/DDBJ databases">
        <authorList>
            <person name="Siebert D."/>
            <person name="Busche T."/>
            <person name="Saydam E."/>
            <person name="Kalinowski J."/>
            <person name="Ruckert C."/>
            <person name="Blombach B."/>
        </authorList>
    </citation>
    <scope>NUCLEOTIDE SEQUENCE [LARGE SCALE GENOMIC DNA]</scope>
    <source>
        <strain evidence="6 7">DSM 1083</strain>
    </source>
</reference>
<evidence type="ECO:0000256" key="2">
    <source>
        <dbReference type="ARBA" id="ARBA00023125"/>
    </source>
</evidence>
<keyword evidence="1" id="KW-0805">Transcription regulation</keyword>
<organism evidence="6 7">
    <name type="scientific">Afipia carboxydohydrogena</name>
    <name type="common">Pseudomonas carboxydohydrogena</name>
    <dbReference type="NCBI Taxonomy" id="290"/>
    <lineage>
        <taxon>Bacteria</taxon>
        <taxon>Pseudomonadati</taxon>
        <taxon>Pseudomonadota</taxon>
        <taxon>Alphaproteobacteria</taxon>
        <taxon>Hyphomicrobiales</taxon>
        <taxon>Nitrobacteraceae</taxon>
        <taxon>Afipia</taxon>
    </lineage>
</organism>
<evidence type="ECO:0000256" key="1">
    <source>
        <dbReference type="ARBA" id="ARBA00023015"/>
    </source>
</evidence>
<dbReference type="Proteomes" id="UP001213907">
    <property type="component" value="Chromosome"/>
</dbReference>
<keyword evidence="4" id="KW-0175">Coiled coil</keyword>
<keyword evidence="7" id="KW-1185">Reference proteome</keyword>
<evidence type="ECO:0000256" key="3">
    <source>
        <dbReference type="ARBA" id="ARBA00023163"/>
    </source>
</evidence>
<dbReference type="PROSITE" id="PS50937">
    <property type="entry name" value="HTH_MERR_2"/>
    <property type="match status" value="1"/>
</dbReference>
<dbReference type="PANTHER" id="PTHR30204">
    <property type="entry name" value="REDOX-CYCLING DRUG-SENSING TRANSCRIPTIONAL ACTIVATOR SOXR"/>
    <property type="match status" value="1"/>
</dbReference>
<feature type="domain" description="HTH merR-type" evidence="5">
    <location>
        <begin position="69"/>
        <end position="135"/>
    </location>
</feature>
<evidence type="ECO:0000313" key="7">
    <source>
        <dbReference type="Proteomes" id="UP001213907"/>
    </source>
</evidence>